<evidence type="ECO:0000256" key="6">
    <source>
        <dbReference type="ARBA" id="ARBA00038076"/>
    </source>
</evidence>
<feature type="transmembrane region" description="Helical" evidence="7">
    <location>
        <begin position="784"/>
        <end position="808"/>
    </location>
</feature>
<keyword evidence="10" id="KW-1185">Reference proteome</keyword>
<organism evidence="9 10">
    <name type="scientific">Bacillus chungangensis</name>
    <dbReference type="NCBI Taxonomy" id="587633"/>
    <lineage>
        <taxon>Bacteria</taxon>
        <taxon>Bacillati</taxon>
        <taxon>Bacillota</taxon>
        <taxon>Bacilli</taxon>
        <taxon>Bacillales</taxon>
        <taxon>Bacillaceae</taxon>
        <taxon>Bacillus</taxon>
    </lineage>
</organism>
<dbReference type="PANTHER" id="PTHR30572">
    <property type="entry name" value="MEMBRANE COMPONENT OF TRANSPORTER-RELATED"/>
    <property type="match status" value="1"/>
</dbReference>
<evidence type="ECO:0000256" key="7">
    <source>
        <dbReference type="SAM" id="Phobius"/>
    </source>
</evidence>
<evidence type="ECO:0000259" key="8">
    <source>
        <dbReference type="Pfam" id="PF02687"/>
    </source>
</evidence>
<keyword evidence="4 7" id="KW-1133">Transmembrane helix</keyword>
<keyword evidence="3 7" id="KW-0812">Transmembrane</keyword>
<reference evidence="9 10" key="1">
    <citation type="submission" date="2023-07" db="EMBL/GenBank/DDBJ databases">
        <title>Genomic Encyclopedia of Type Strains, Phase IV (KMG-IV): sequencing the most valuable type-strain genomes for metagenomic binning, comparative biology and taxonomic classification.</title>
        <authorList>
            <person name="Goeker M."/>
        </authorList>
    </citation>
    <scope>NUCLEOTIDE SEQUENCE [LARGE SCALE GENOMIC DNA]</scope>
    <source>
        <strain evidence="9 10">DSM 23837</strain>
    </source>
</reference>
<keyword evidence="2" id="KW-1003">Cell membrane</keyword>
<dbReference type="InterPro" id="IPR003838">
    <property type="entry name" value="ABC3_permease_C"/>
</dbReference>
<feature type="domain" description="ABC3 transporter permease C-terminal" evidence="8">
    <location>
        <begin position="740"/>
        <end position="850"/>
    </location>
</feature>
<protein>
    <recommendedName>
        <fullName evidence="8">ABC3 transporter permease C-terminal domain-containing protein</fullName>
    </recommendedName>
</protein>
<feature type="domain" description="ABC3 transporter permease C-terminal" evidence="8">
    <location>
        <begin position="549"/>
        <end position="655"/>
    </location>
</feature>
<feature type="transmembrane region" description="Helical" evidence="7">
    <location>
        <begin position="544"/>
        <end position="571"/>
    </location>
</feature>
<dbReference type="Proteomes" id="UP001223586">
    <property type="component" value="Unassembled WGS sequence"/>
</dbReference>
<evidence type="ECO:0000313" key="9">
    <source>
        <dbReference type="EMBL" id="MDQ0175646.1"/>
    </source>
</evidence>
<comment type="subcellular location">
    <subcellularLocation>
        <location evidence="1">Cell membrane</location>
        <topology evidence="1">Multi-pass membrane protein</topology>
    </subcellularLocation>
</comment>
<evidence type="ECO:0000256" key="1">
    <source>
        <dbReference type="ARBA" id="ARBA00004651"/>
    </source>
</evidence>
<dbReference type="RefSeq" id="WP_307228135.1">
    <property type="nucleotide sequence ID" value="NZ_JAUSTT010000007.1"/>
</dbReference>
<evidence type="ECO:0000256" key="3">
    <source>
        <dbReference type="ARBA" id="ARBA00022692"/>
    </source>
</evidence>
<name>A0ABT9WQT5_9BACI</name>
<comment type="caution">
    <text evidence="9">The sequence shown here is derived from an EMBL/GenBank/DDBJ whole genome shotgun (WGS) entry which is preliminary data.</text>
</comment>
<proteinExistence type="inferred from homology"/>
<dbReference type="PANTHER" id="PTHR30572:SF4">
    <property type="entry name" value="ABC TRANSPORTER PERMEASE YTRF"/>
    <property type="match status" value="1"/>
</dbReference>
<evidence type="ECO:0000256" key="5">
    <source>
        <dbReference type="ARBA" id="ARBA00023136"/>
    </source>
</evidence>
<evidence type="ECO:0000313" key="10">
    <source>
        <dbReference type="Proteomes" id="UP001223586"/>
    </source>
</evidence>
<feature type="transmembrane region" description="Helical" evidence="7">
    <location>
        <begin position="627"/>
        <end position="650"/>
    </location>
</feature>
<sequence>MISFIWKNWIRQKEKFILLLIGALFISSGLSFLIGLSETNKGTIIHMLEKKWRASYDIVVLPARSEGNMTDNSLVDPNYLSGISGGISLEEYETIKKIDGISITAPLSVLGYASNSFAFDKIDIKEKGIYKLTSSIIDHDGINDQEIVTSNYFHIGYSPKDSSDTFNQYGLIQFDGTLGNLSRVLIAAIDPDEEAQLVGLDKAIIQDHQSRYFNKKDKVTSTVHPDMGFKTISLPLIMSSHHFVDQTFHYTIEKLPLPFQTVKDAQETFNLIKEKGGIHYLETLKAMHKQTFSFTSAESHQALIENVVFGFNRGINSLESLLLLKTSPLTYKSVDSPFQDRWEKAYEITVPTEGSLYLHSYPVYRKPSLYDNDTSKVPRIAPDFIGFYDPAKLNIPLDPTTELPMETYRSPTANLVLDHKKQPINPPTFIKATSNPFGYIMQPPVMLTTLEAAEALLGEKPISSIRIKVDGVEQLNEKSQTKLEDIAKEIEKQTGLKATITLGSSPQPVLIHIPKVNLAPDLGWIEQPWIKTGASISIFKETKLGYSGIIGCLLFVSLMYVFATNLVSFLARKKQFAVLSALGWKTKQMRKMLFIESLLIGSIVSFLTLIVLLMMKIRNPESLSLTSFLLIMIFILFIYVSGSFWPCYHISKLQPVQVMKAGEVSVKRHSRLVRVRGKMGIVINSVFSRWLRNIVSILAISLPSALLILFIFVSIKMDGTLFTSWLGQYVALEVKAPHYISIAIAFVIAILTTAEMMWQNLLERTSEISLYKALGWKDGMIRKLVLLEGAFIGCISGITGIIFALMMLKVMYGSVPYHQFWVFGAALIFPILVGIIGAWIPSMKALKIDPNAGLKAG</sequence>
<gene>
    <name evidence="9" type="ORF">J2S08_001480</name>
</gene>
<feature type="transmembrane region" description="Helical" evidence="7">
    <location>
        <begin position="694"/>
        <end position="716"/>
    </location>
</feature>
<dbReference type="InterPro" id="IPR050250">
    <property type="entry name" value="Macrolide_Exporter_MacB"/>
</dbReference>
<comment type="similarity">
    <text evidence="6">Belongs to the ABC-4 integral membrane protein family.</text>
</comment>
<feature type="transmembrane region" description="Helical" evidence="7">
    <location>
        <begin position="736"/>
        <end position="754"/>
    </location>
</feature>
<evidence type="ECO:0000256" key="2">
    <source>
        <dbReference type="ARBA" id="ARBA00022475"/>
    </source>
</evidence>
<dbReference type="Pfam" id="PF02687">
    <property type="entry name" value="FtsX"/>
    <property type="match status" value="2"/>
</dbReference>
<feature type="transmembrane region" description="Helical" evidence="7">
    <location>
        <begin position="820"/>
        <end position="840"/>
    </location>
</feature>
<accession>A0ABT9WQT5</accession>
<feature type="transmembrane region" description="Helical" evidence="7">
    <location>
        <begin position="592"/>
        <end position="615"/>
    </location>
</feature>
<evidence type="ECO:0000256" key="4">
    <source>
        <dbReference type="ARBA" id="ARBA00022989"/>
    </source>
</evidence>
<dbReference type="EMBL" id="JAUSTT010000007">
    <property type="protein sequence ID" value="MDQ0175646.1"/>
    <property type="molecule type" value="Genomic_DNA"/>
</dbReference>
<keyword evidence="5 7" id="KW-0472">Membrane</keyword>